<dbReference type="GO" id="GO:0005759">
    <property type="term" value="C:mitochondrial matrix"/>
    <property type="evidence" value="ECO:0007669"/>
    <property type="project" value="TreeGrafter"/>
</dbReference>
<dbReference type="GO" id="GO:0046872">
    <property type="term" value="F:metal ion binding"/>
    <property type="evidence" value="ECO:0007669"/>
    <property type="project" value="UniProtKB-KW"/>
</dbReference>
<keyword evidence="3" id="KW-0479">Metal-binding</keyword>
<accession>A0A8T2AKT7</accession>
<dbReference type="PANTHER" id="PTHR10293">
    <property type="entry name" value="GLUTAREDOXIN FAMILY MEMBER"/>
    <property type="match status" value="1"/>
</dbReference>
<sequence length="339" mass="37409">MFDMELEVAVEGTMNEGEEVDPENCGVKFSSKLFSRATTLSSDKNGCNQLFLLFARLSLSACFSSTCSRNTPGLTLYSRFKPSFSFPSLSFALRNTDTVRSRRRLFLIASAVKSLTETELLPIAEADSIPSASGVYAVYDKNEELQFVGISRNIAASVSSHLKSVPELCGSVRVGIVEEPDKAVLTQAWKSWIEEHIKVNGKVLPGNKSGNNTFVKQTPRKKSDIRLTPGRHVELTVPLEELIDRLVKESKVVAFIKGSRSAPQCGFSQRVVGILESQGVDYETVDVLDDEYNPGLRETLKNYSNWPTFPQIFVKGELVGGCDILTSMYENGELGNILN</sequence>
<dbReference type="EMBL" id="JAEFBJ010000009">
    <property type="protein sequence ID" value="KAG7574061.1"/>
    <property type="molecule type" value="Genomic_DNA"/>
</dbReference>
<dbReference type="GO" id="GO:0051537">
    <property type="term" value="F:2 iron, 2 sulfur cluster binding"/>
    <property type="evidence" value="ECO:0007669"/>
    <property type="project" value="UniProtKB-KW"/>
</dbReference>
<dbReference type="InterPro" id="IPR049620">
    <property type="entry name" value="GIY-YIG_AtGrxS16"/>
</dbReference>
<dbReference type="InterPro" id="IPR002109">
    <property type="entry name" value="Glutaredoxin"/>
</dbReference>
<dbReference type="PANTHER" id="PTHR10293:SF45">
    <property type="entry name" value="BIFUNCTIONAL MONOTHIOL GLUTAREDOXIN-S16, CHLOROPLASTIC"/>
    <property type="match status" value="1"/>
</dbReference>
<evidence type="ECO:0000259" key="7">
    <source>
        <dbReference type="Pfam" id="PF00462"/>
    </source>
</evidence>
<keyword evidence="6" id="KW-0676">Redox-active center</keyword>
<dbReference type="FunFam" id="3.40.30.10:FF:000005">
    <property type="entry name" value="Glutaredoxin 5"/>
    <property type="match status" value="1"/>
</dbReference>
<dbReference type="InterPro" id="IPR033658">
    <property type="entry name" value="GRX_PICOT-like"/>
</dbReference>
<dbReference type="NCBIfam" id="TIGR00365">
    <property type="entry name" value="Grx4 family monothiol glutaredoxin"/>
    <property type="match status" value="1"/>
</dbReference>
<evidence type="ECO:0000256" key="3">
    <source>
        <dbReference type="ARBA" id="ARBA00022723"/>
    </source>
</evidence>
<dbReference type="InterPro" id="IPR004480">
    <property type="entry name" value="Monothiol_GRX-rel"/>
</dbReference>
<dbReference type="CDD" id="cd03028">
    <property type="entry name" value="GRX_PICOT_like"/>
    <property type="match status" value="1"/>
</dbReference>
<comment type="similarity">
    <text evidence="1">Belongs to the glutaredoxin family. CGFS subfamily.</text>
</comment>
<evidence type="ECO:0000313" key="9">
    <source>
        <dbReference type="Proteomes" id="UP000694251"/>
    </source>
</evidence>
<proteinExistence type="inferred from homology"/>
<protein>
    <submittedName>
        <fullName evidence="8">Monothiol glutaredoxin-related</fullName>
    </submittedName>
</protein>
<name>A0A8T2AKT7_ARASU</name>
<evidence type="ECO:0000256" key="1">
    <source>
        <dbReference type="ARBA" id="ARBA00008983"/>
    </source>
</evidence>
<evidence type="ECO:0000256" key="2">
    <source>
        <dbReference type="ARBA" id="ARBA00022714"/>
    </source>
</evidence>
<reference evidence="8 9" key="1">
    <citation type="submission" date="2020-12" db="EMBL/GenBank/DDBJ databases">
        <title>Concerted genomic and epigenomic changes stabilize Arabidopsis allopolyploids.</title>
        <authorList>
            <person name="Chen Z."/>
        </authorList>
    </citation>
    <scope>NUCLEOTIDE SEQUENCE [LARGE SCALE GENOMIC DNA]</scope>
    <source>
        <strain evidence="8">As9502</strain>
        <tissue evidence="8">Leaf</tissue>
    </source>
</reference>
<comment type="caution">
    <text evidence="8">The sequence shown here is derived from an EMBL/GenBank/DDBJ whole genome shotgun (WGS) entry which is preliminary data.</text>
</comment>
<evidence type="ECO:0000256" key="5">
    <source>
        <dbReference type="ARBA" id="ARBA00023014"/>
    </source>
</evidence>
<dbReference type="Proteomes" id="UP000694251">
    <property type="component" value="Chromosome 9"/>
</dbReference>
<keyword evidence="4" id="KW-0408">Iron</keyword>
<keyword evidence="5" id="KW-0411">Iron-sulfur</keyword>
<evidence type="ECO:0000256" key="6">
    <source>
        <dbReference type="ARBA" id="ARBA00023284"/>
    </source>
</evidence>
<dbReference type="PROSITE" id="PS51354">
    <property type="entry name" value="GLUTAREDOXIN_2"/>
    <property type="match status" value="1"/>
</dbReference>
<gene>
    <name evidence="8" type="ORF">ISN44_As09g022830</name>
</gene>
<keyword evidence="2" id="KW-0001">2Fe-2S</keyword>
<evidence type="ECO:0000313" key="8">
    <source>
        <dbReference type="EMBL" id="KAG7574061.1"/>
    </source>
</evidence>
<organism evidence="8 9">
    <name type="scientific">Arabidopsis suecica</name>
    <name type="common">Swedish thale-cress</name>
    <name type="synonym">Cardaminopsis suecica</name>
    <dbReference type="NCBI Taxonomy" id="45249"/>
    <lineage>
        <taxon>Eukaryota</taxon>
        <taxon>Viridiplantae</taxon>
        <taxon>Streptophyta</taxon>
        <taxon>Embryophyta</taxon>
        <taxon>Tracheophyta</taxon>
        <taxon>Spermatophyta</taxon>
        <taxon>Magnoliopsida</taxon>
        <taxon>eudicotyledons</taxon>
        <taxon>Gunneridae</taxon>
        <taxon>Pentapetalae</taxon>
        <taxon>rosids</taxon>
        <taxon>malvids</taxon>
        <taxon>Brassicales</taxon>
        <taxon>Brassicaceae</taxon>
        <taxon>Camelineae</taxon>
        <taxon>Arabidopsis</taxon>
    </lineage>
</organism>
<dbReference type="CDD" id="cd10457">
    <property type="entry name" value="GIY-YIG_AtGrxS16"/>
    <property type="match status" value="1"/>
</dbReference>
<dbReference type="Pfam" id="PF00462">
    <property type="entry name" value="Glutaredoxin"/>
    <property type="match status" value="1"/>
</dbReference>
<keyword evidence="9" id="KW-1185">Reference proteome</keyword>
<dbReference type="AlphaFoldDB" id="A0A8T2AKT7"/>
<feature type="domain" description="Glutaredoxin" evidence="7">
    <location>
        <begin position="252"/>
        <end position="319"/>
    </location>
</feature>
<dbReference type="OrthoDB" id="415696at2759"/>
<evidence type="ECO:0000256" key="4">
    <source>
        <dbReference type="ARBA" id="ARBA00023004"/>
    </source>
</evidence>